<sequence length="96" mass="10674">MNPTPTAGHCYLIQLPVVVDDLATAVRVARVIARSLSFHSLVECGEAAVTSVDDLEVRHPAFCERHLPNGRRCLLHPDHDGQCARQLPSVNQRLRR</sequence>
<evidence type="ECO:0000313" key="2">
    <source>
        <dbReference type="EMBL" id="XCH72330.1"/>
    </source>
</evidence>
<reference evidence="1" key="1">
    <citation type="submission" date="2024-01" db="EMBL/GenBank/DDBJ databases">
        <title>The genome sequence of Micromonospora mangrovi CCTCC AA 2012012.</title>
        <authorList>
            <person name="Gao J."/>
        </authorList>
    </citation>
    <scope>NUCLEOTIDE SEQUENCE</scope>
    <source>
        <strain evidence="1">CCTCC AA 2012012</strain>
    </source>
</reference>
<protein>
    <submittedName>
        <fullName evidence="2">Uncharacterized protein</fullName>
    </submittedName>
</protein>
<proteinExistence type="predicted"/>
<name>A0AAU8HA91_9ACTN</name>
<dbReference type="EMBL" id="CP157762">
    <property type="protein sequence ID" value="XBP91632.1"/>
    <property type="molecule type" value="Genomic_DNA"/>
</dbReference>
<gene>
    <name evidence="2" type="ORF">ABUL08_18525</name>
    <name evidence="1" type="ORF">VK199_18455</name>
</gene>
<dbReference type="RefSeq" id="WP_350931175.1">
    <property type="nucleotide sequence ID" value="NZ_CP157762.1"/>
</dbReference>
<organism evidence="2">
    <name type="scientific">Micromonospora sp. CCTCC AA 2012012</name>
    <dbReference type="NCBI Taxonomy" id="3111921"/>
    <lineage>
        <taxon>Bacteria</taxon>
        <taxon>Bacillati</taxon>
        <taxon>Actinomycetota</taxon>
        <taxon>Actinomycetes</taxon>
        <taxon>Micromonosporales</taxon>
        <taxon>Micromonosporaceae</taxon>
        <taxon>Micromonospora</taxon>
    </lineage>
</organism>
<dbReference type="EMBL" id="CP159342">
    <property type="protein sequence ID" value="XCH72330.1"/>
    <property type="molecule type" value="Genomic_DNA"/>
</dbReference>
<evidence type="ECO:0000313" key="1">
    <source>
        <dbReference type="EMBL" id="XBP91632.1"/>
    </source>
</evidence>
<reference evidence="2" key="2">
    <citation type="submission" date="2024-06" db="EMBL/GenBank/DDBJ databases">
        <title>Micromonospora mangrovi CCTCC AA 2012012 genome sequences.</title>
        <authorList>
            <person name="Gao J."/>
        </authorList>
    </citation>
    <scope>NUCLEOTIDE SEQUENCE</scope>
    <source>
        <strain evidence="2">CCTCC AA 2012012</strain>
    </source>
</reference>
<dbReference type="AlphaFoldDB" id="A0AAU8HA91"/>
<accession>A0AAU8HA91</accession>